<dbReference type="Pfam" id="PF07963">
    <property type="entry name" value="N_methyl"/>
    <property type="match status" value="1"/>
</dbReference>
<dbReference type="EMBL" id="CP093442">
    <property type="protein sequence ID" value="UOF02334.1"/>
    <property type="molecule type" value="Genomic_DNA"/>
</dbReference>
<organism evidence="1 2">
    <name type="scientific">Bdellovibrio reynosensis</name>
    <dbReference type="NCBI Taxonomy" id="2835041"/>
    <lineage>
        <taxon>Bacteria</taxon>
        <taxon>Pseudomonadati</taxon>
        <taxon>Bdellovibrionota</taxon>
        <taxon>Bdellovibrionia</taxon>
        <taxon>Bdellovibrionales</taxon>
        <taxon>Pseudobdellovibrionaceae</taxon>
        <taxon>Bdellovibrio</taxon>
    </lineage>
</organism>
<keyword evidence="2" id="KW-1185">Reference proteome</keyword>
<dbReference type="RefSeq" id="WP_243539538.1">
    <property type="nucleotide sequence ID" value="NZ_CP093442.1"/>
</dbReference>
<dbReference type="InterPro" id="IPR012902">
    <property type="entry name" value="N_methyl_site"/>
</dbReference>
<evidence type="ECO:0000313" key="1">
    <source>
        <dbReference type="EMBL" id="UOF02334.1"/>
    </source>
</evidence>
<accession>A0ABY4CC86</accession>
<proteinExistence type="predicted"/>
<sequence>MIRKNNGFTLVETVMAMVILASGLLLLSNSWSGSFMRVKKTQLSTEVAALLERKMIEVEMEYAGKPLDSIPEEKEDDFGEQYSQYSWKMTSKEFEVPDFSATLAAQTENTDELTMTIMKALTEHLSKSIKEVKVTIIYKGAKKPLEFSATQYFVDYNKELPMPGIPGGVGM</sequence>
<dbReference type="Proteomes" id="UP000830116">
    <property type="component" value="Chromosome"/>
</dbReference>
<evidence type="ECO:0000313" key="2">
    <source>
        <dbReference type="Proteomes" id="UP000830116"/>
    </source>
</evidence>
<dbReference type="NCBIfam" id="TIGR02532">
    <property type="entry name" value="IV_pilin_GFxxxE"/>
    <property type="match status" value="1"/>
</dbReference>
<name>A0ABY4CC86_9BACT</name>
<protein>
    <submittedName>
        <fullName evidence="1">Type II secretion system GspH family protein</fullName>
    </submittedName>
</protein>
<gene>
    <name evidence="1" type="ORF">MNR06_05135</name>
</gene>
<reference evidence="1" key="1">
    <citation type="submission" date="2022-03" db="EMBL/GenBank/DDBJ databases">
        <title>Genome Identification and Characterization of new species Bdellovibrio reynosense LBG001 sp. nov. from a Mexico soil sample.</title>
        <authorList>
            <person name="Camilli A."/>
            <person name="Ajao Y."/>
            <person name="Guo X."/>
        </authorList>
    </citation>
    <scope>NUCLEOTIDE SEQUENCE</scope>
    <source>
        <strain evidence="1">LBG001</strain>
    </source>
</reference>